<dbReference type="EMBL" id="GEMB01004275">
    <property type="protein sequence ID" value="JAR98994.1"/>
    <property type="molecule type" value="Transcribed_RNA"/>
</dbReference>
<protein>
    <submittedName>
        <fullName evidence="2">Unconventional myosin-va isoform x1</fullName>
    </submittedName>
</protein>
<reference evidence="2" key="1">
    <citation type="submission" date="2016-04" db="EMBL/GenBank/DDBJ databases">
        <authorList>
            <person name="Calderon-Fernandez G.M.Sr."/>
        </authorList>
    </citation>
    <scope>NUCLEOTIDE SEQUENCE</scope>
    <source>
        <strain evidence="2">Int1</strain>
        <tissue evidence="2">Integument</tissue>
    </source>
</reference>
<sequence length="61" mass="6993">MDTTPIKSMGGLHYYRKFCFFKDKLLIGTEDGQAKELKITTDDDLPSPKNPDIMVRENDLT</sequence>
<reference evidence="2" key="2">
    <citation type="journal article" date="2017" name="J. Med. Entomol.">
        <title>Transcriptome Analysis of the Triatoma infestans (Hemiptera: Reduviidae) Integument.</title>
        <authorList>
            <person name="Calderon-Fernandez G.M."/>
            <person name="Moriconi D.E."/>
            <person name="Dulbecco A.B."/>
            <person name="Juarez M.P."/>
        </authorList>
    </citation>
    <scope>NUCLEOTIDE SEQUENCE</scope>
    <source>
        <strain evidence="2">Int1</strain>
        <tissue evidence="2">Integument</tissue>
    </source>
</reference>
<evidence type="ECO:0000256" key="1">
    <source>
        <dbReference type="SAM" id="MobiDB-lite"/>
    </source>
</evidence>
<name>A0A161M483_TRIIF</name>
<proteinExistence type="predicted"/>
<dbReference type="AlphaFoldDB" id="A0A161M483"/>
<feature type="non-terminal residue" evidence="2">
    <location>
        <position position="61"/>
    </location>
</feature>
<feature type="region of interest" description="Disordered" evidence="1">
    <location>
        <begin position="40"/>
        <end position="61"/>
    </location>
</feature>
<evidence type="ECO:0000313" key="2">
    <source>
        <dbReference type="EMBL" id="JAR98994.1"/>
    </source>
</evidence>
<accession>A0A161M483</accession>
<organism evidence="2">
    <name type="scientific">Triatoma infestans</name>
    <name type="common">Assassin bug</name>
    <dbReference type="NCBI Taxonomy" id="30076"/>
    <lineage>
        <taxon>Eukaryota</taxon>
        <taxon>Metazoa</taxon>
        <taxon>Ecdysozoa</taxon>
        <taxon>Arthropoda</taxon>
        <taxon>Hexapoda</taxon>
        <taxon>Insecta</taxon>
        <taxon>Pterygota</taxon>
        <taxon>Neoptera</taxon>
        <taxon>Paraneoptera</taxon>
        <taxon>Hemiptera</taxon>
        <taxon>Heteroptera</taxon>
        <taxon>Panheteroptera</taxon>
        <taxon>Cimicomorpha</taxon>
        <taxon>Reduviidae</taxon>
        <taxon>Triatominae</taxon>
        <taxon>Triatoma</taxon>
    </lineage>
</organism>